<dbReference type="Gene3D" id="3.10.20.30">
    <property type="match status" value="1"/>
</dbReference>
<evidence type="ECO:0000259" key="7">
    <source>
        <dbReference type="PROSITE" id="PS51085"/>
    </source>
</evidence>
<dbReference type="AlphaFoldDB" id="A0A2G7T305"/>
<dbReference type="PROSITE" id="PS51085">
    <property type="entry name" value="2FE2S_FER_2"/>
    <property type="match status" value="1"/>
</dbReference>
<evidence type="ECO:0000256" key="2">
    <source>
        <dbReference type="ARBA" id="ARBA00022714"/>
    </source>
</evidence>
<organism evidence="8">
    <name type="scientific">Chryseobacterium sp. B5</name>
    <dbReference type="NCBI Taxonomy" id="2050562"/>
    <lineage>
        <taxon>Bacteria</taxon>
        <taxon>Pseudomonadati</taxon>
        <taxon>Bacteroidota</taxon>
        <taxon>Flavobacteriia</taxon>
        <taxon>Flavobacteriales</taxon>
        <taxon>Weeksellaceae</taxon>
        <taxon>Chryseobacterium group</taxon>
        <taxon>Chryseobacterium</taxon>
    </lineage>
</organism>
<dbReference type="GO" id="GO:0140647">
    <property type="term" value="P:P450-containing electron transport chain"/>
    <property type="evidence" value="ECO:0007669"/>
    <property type="project" value="InterPro"/>
</dbReference>
<evidence type="ECO:0000256" key="5">
    <source>
        <dbReference type="ARBA" id="ARBA00023014"/>
    </source>
</evidence>
<dbReference type="PROSITE" id="PS00814">
    <property type="entry name" value="ADX"/>
    <property type="match status" value="1"/>
</dbReference>
<dbReference type="PANTHER" id="PTHR23426">
    <property type="entry name" value="FERREDOXIN/ADRENODOXIN"/>
    <property type="match status" value="1"/>
</dbReference>
<dbReference type="InterPro" id="IPR001055">
    <property type="entry name" value="Adrenodoxin-like"/>
</dbReference>
<evidence type="ECO:0000256" key="1">
    <source>
        <dbReference type="ARBA" id="ARBA00010914"/>
    </source>
</evidence>
<evidence type="ECO:0000313" key="8">
    <source>
        <dbReference type="EMBL" id="PII34295.1"/>
    </source>
</evidence>
<dbReference type="InterPro" id="IPR018298">
    <property type="entry name" value="Adrenodoxin_Fe-S_BS"/>
</dbReference>
<comment type="caution">
    <text evidence="8">The sequence shown here is derived from an EMBL/GenBank/DDBJ whole genome shotgun (WGS) entry which is preliminary data.</text>
</comment>
<keyword evidence="3" id="KW-0479">Metal-binding</keyword>
<dbReference type="PRINTS" id="PR00355">
    <property type="entry name" value="ADRENODOXIN"/>
</dbReference>
<dbReference type="GO" id="GO:0046872">
    <property type="term" value="F:metal ion binding"/>
    <property type="evidence" value="ECO:0007669"/>
    <property type="project" value="UniProtKB-KW"/>
</dbReference>
<dbReference type="InterPro" id="IPR036010">
    <property type="entry name" value="2Fe-2S_ferredoxin-like_sf"/>
</dbReference>
<sequence length="106" mass="11171">MTTITFIEHSGREHVVQATDGQSLMRAAVSNGVPGIDAECGGACACATCHVYIQPEWLDRVGPAQGGEREMLDFALDVRGDSRLACQITVSPQLNGLVVGMPVAQS</sequence>
<name>A0A2G7T305_9FLAO</name>
<evidence type="ECO:0000256" key="3">
    <source>
        <dbReference type="ARBA" id="ARBA00022723"/>
    </source>
</evidence>
<dbReference type="EMBL" id="PEKC01000114">
    <property type="protein sequence ID" value="PII34295.1"/>
    <property type="molecule type" value="Genomic_DNA"/>
</dbReference>
<dbReference type="Pfam" id="PF00111">
    <property type="entry name" value="Fer2"/>
    <property type="match status" value="1"/>
</dbReference>
<protein>
    <submittedName>
        <fullName evidence="8">2Fe-2S ferredoxin</fullName>
    </submittedName>
</protein>
<proteinExistence type="inferred from homology"/>
<reference evidence="8" key="1">
    <citation type="submission" date="2017-10" db="EMBL/GenBank/DDBJ databases">
        <title>Chryseobacterium sp. B5 is a hydrocarbonoclastic and plant growth promoting bacterium.</title>
        <authorList>
            <person name="Thijs S."/>
            <person name="Gkorezis P."/>
            <person name="Van Hamme J."/>
        </authorList>
    </citation>
    <scope>NUCLEOTIDE SEQUENCE</scope>
    <source>
        <strain evidence="8">B5</strain>
    </source>
</reference>
<dbReference type="InterPro" id="IPR001041">
    <property type="entry name" value="2Fe-2S_ferredoxin-type"/>
</dbReference>
<dbReference type="PANTHER" id="PTHR23426:SF65">
    <property type="entry name" value="FERREDOXIN-2, MITOCHONDRIAL"/>
    <property type="match status" value="1"/>
</dbReference>
<accession>A0A2G7T305</accession>
<feature type="domain" description="2Fe-2S ferredoxin-type" evidence="7">
    <location>
        <begin position="2"/>
        <end position="105"/>
    </location>
</feature>
<keyword evidence="2" id="KW-0001">2Fe-2S</keyword>
<evidence type="ECO:0000256" key="4">
    <source>
        <dbReference type="ARBA" id="ARBA00023004"/>
    </source>
</evidence>
<evidence type="ECO:0000256" key="6">
    <source>
        <dbReference type="ARBA" id="ARBA00034078"/>
    </source>
</evidence>
<comment type="cofactor">
    <cofactor evidence="6">
        <name>[2Fe-2S] cluster</name>
        <dbReference type="ChEBI" id="CHEBI:190135"/>
    </cofactor>
</comment>
<dbReference type="GO" id="GO:0051537">
    <property type="term" value="F:2 iron, 2 sulfur cluster binding"/>
    <property type="evidence" value="ECO:0007669"/>
    <property type="project" value="UniProtKB-KW"/>
</dbReference>
<gene>
    <name evidence="8" type="ORF">CTI11_21895</name>
</gene>
<comment type="similarity">
    <text evidence="1">Belongs to the adrenodoxin/putidaredoxin family.</text>
</comment>
<dbReference type="InterPro" id="IPR012675">
    <property type="entry name" value="Beta-grasp_dom_sf"/>
</dbReference>
<dbReference type="SUPFAM" id="SSF54292">
    <property type="entry name" value="2Fe-2S ferredoxin-like"/>
    <property type="match status" value="1"/>
</dbReference>
<dbReference type="GO" id="GO:0009055">
    <property type="term" value="F:electron transfer activity"/>
    <property type="evidence" value="ECO:0007669"/>
    <property type="project" value="TreeGrafter"/>
</dbReference>
<keyword evidence="5" id="KW-0411">Iron-sulfur</keyword>
<dbReference type="CDD" id="cd00207">
    <property type="entry name" value="fer2"/>
    <property type="match status" value="1"/>
</dbReference>
<keyword evidence="4" id="KW-0408">Iron</keyword>